<protein>
    <submittedName>
        <fullName evidence="1">Uncharacterized protein</fullName>
    </submittedName>
</protein>
<evidence type="ECO:0000313" key="1">
    <source>
        <dbReference type="EMBL" id="GFG96301.1"/>
    </source>
</evidence>
<proteinExistence type="predicted"/>
<comment type="caution">
    <text evidence="1">The sequence shown here is derived from an EMBL/GenBank/DDBJ whole genome shotgun (WGS) entry which is preliminary data.</text>
</comment>
<accession>A0A7I9Z5R4</accession>
<dbReference type="AlphaFoldDB" id="A0A7I9Z5R4"/>
<organism evidence="1 2">
    <name type="scientific">Mycobacterium timonense</name>
    <dbReference type="NCBI Taxonomy" id="701043"/>
    <lineage>
        <taxon>Bacteria</taxon>
        <taxon>Bacillati</taxon>
        <taxon>Actinomycetota</taxon>
        <taxon>Actinomycetes</taxon>
        <taxon>Mycobacteriales</taxon>
        <taxon>Mycobacteriaceae</taxon>
        <taxon>Mycobacterium</taxon>
        <taxon>Mycobacterium avium complex (MAC)</taxon>
    </lineage>
</organism>
<evidence type="ECO:0000313" key="2">
    <source>
        <dbReference type="Proteomes" id="UP000465301"/>
    </source>
</evidence>
<dbReference type="EMBL" id="BLLA01000001">
    <property type="protein sequence ID" value="GFG96301.1"/>
    <property type="molecule type" value="Genomic_DNA"/>
</dbReference>
<gene>
    <name evidence="1" type="ORF">MTIM_21800</name>
</gene>
<name>A0A7I9Z5R4_9MYCO</name>
<keyword evidence="2" id="KW-1185">Reference proteome</keyword>
<reference evidence="1 2" key="1">
    <citation type="journal article" date="2019" name="Emerg. Microbes Infect.">
        <title>Comprehensive subspecies identification of 175 nontuberculous mycobacteria species based on 7547 genomic profiles.</title>
        <authorList>
            <person name="Matsumoto Y."/>
            <person name="Kinjo T."/>
            <person name="Motooka D."/>
            <person name="Nabeya D."/>
            <person name="Jung N."/>
            <person name="Uechi K."/>
            <person name="Horii T."/>
            <person name="Iida T."/>
            <person name="Fujita J."/>
            <person name="Nakamura S."/>
        </authorList>
    </citation>
    <scope>NUCLEOTIDE SEQUENCE [LARGE SCALE GENOMIC DNA]</scope>
    <source>
        <strain evidence="1 2">JCM 30726</strain>
    </source>
</reference>
<dbReference type="Proteomes" id="UP000465301">
    <property type="component" value="Unassembled WGS sequence"/>
</dbReference>
<sequence>MSADIIIGCTISTGGPTGDWPGRLSGGKYRRSLYIGTLSTIWDGDGVVPVSKPPSRKTSSPFCAVAISRSTGRVTVEKLRFTAAP</sequence>